<sequence>MRPDKTNTGELPTEPDDGVPAPDLVAAWLVLGMLPTEQVPGWAAHWIARGYDGAALVELAGLDGRDPAAVRDLIEAALRECGPLEVDVAAVERDHLRAAALMAFTNVAELLFAGRATERWVVDRVHETAGDHYFDESVMNLPLGSLFHLADEWDAGWGRPVQELRSIVRQACHRQLEVASVPGRS</sequence>
<organism evidence="1 2">
    <name type="scientific">Parafrankia irregularis</name>
    <dbReference type="NCBI Taxonomy" id="795642"/>
    <lineage>
        <taxon>Bacteria</taxon>
        <taxon>Bacillati</taxon>
        <taxon>Actinomycetota</taxon>
        <taxon>Actinomycetes</taxon>
        <taxon>Frankiales</taxon>
        <taxon>Frankiaceae</taxon>
        <taxon>Parafrankia</taxon>
    </lineage>
</organism>
<accession>A0A0S4QP36</accession>
<dbReference type="AlphaFoldDB" id="A0A0S4QP36"/>
<dbReference type="RefSeq" id="WP_226930814.1">
    <property type="nucleotide sequence ID" value="NZ_FAOZ01000009.1"/>
</dbReference>
<keyword evidence="2" id="KW-1185">Reference proteome</keyword>
<dbReference type="EMBL" id="FAOZ01000009">
    <property type="protein sequence ID" value="CUU56786.1"/>
    <property type="molecule type" value="Genomic_DNA"/>
</dbReference>
<reference evidence="2" key="1">
    <citation type="submission" date="2015-11" db="EMBL/GenBank/DDBJ databases">
        <authorList>
            <person name="Varghese N."/>
        </authorList>
    </citation>
    <scope>NUCLEOTIDE SEQUENCE [LARGE SCALE GENOMIC DNA]</scope>
    <source>
        <strain evidence="2">DSM 45899</strain>
    </source>
</reference>
<proteinExistence type="predicted"/>
<evidence type="ECO:0000313" key="1">
    <source>
        <dbReference type="EMBL" id="CUU56786.1"/>
    </source>
</evidence>
<name>A0A0S4QP36_9ACTN</name>
<gene>
    <name evidence="1" type="ORF">Ga0074812_1095</name>
</gene>
<evidence type="ECO:0000313" key="2">
    <source>
        <dbReference type="Proteomes" id="UP000198802"/>
    </source>
</evidence>
<dbReference type="Proteomes" id="UP000198802">
    <property type="component" value="Unassembled WGS sequence"/>
</dbReference>
<protein>
    <submittedName>
        <fullName evidence="1">Uncharacterized protein</fullName>
    </submittedName>
</protein>